<dbReference type="InterPro" id="IPR006895">
    <property type="entry name" value="Znf_Sec23_Sec24"/>
</dbReference>
<dbReference type="Gene3D" id="3.40.50.410">
    <property type="entry name" value="von Willebrand factor, type A domain"/>
    <property type="match status" value="1"/>
</dbReference>
<dbReference type="GO" id="GO:0030127">
    <property type="term" value="C:COPII vesicle coat"/>
    <property type="evidence" value="ECO:0007669"/>
    <property type="project" value="InterPro"/>
</dbReference>
<dbReference type="GO" id="GO:0090110">
    <property type="term" value="P:COPII-coated vesicle cargo loading"/>
    <property type="evidence" value="ECO:0007669"/>
    <property type="project" value="TreeGrafter"/>
</dbReference>
<proteinExistence type="predicted"/>
<dbReference type="GO" id="GO:0070971">
    <property type="term" value="C:endoplasmic reticulum exit site"/>
    <property type="evidence" value="ECO:0007669"/>
    <property type="project" value="TreeGrafter"/>
</dbReference>
<evidence type="ECO:0000313" key="4">
    <source>
        <dbReference type="Proteomes" id="UP000291116"/>
    </source>
</evidence>
<dbReference type="Pfam" id="PF04810">
    <property type="entry name" value="zf-Sec23_Sec24"/>
    <property type="match status" value="1"/>
</dbReference>
<protein>
    <recommendedName>
        <fullName evidence="2">Zinc finger Sec23/Sec24-type domain-containing protein</fullName>
    </recommendedName>
</protein>
<evidence type="ECO:0000259" key="2">
    <source>
        <dbReference type="Pfam" id="PF04810"/>
    </source>
</evidence>
<dbReference type="InterPro" id="IPR036174">
    <property type="entry name" value="Znf_Sec23_Sec24_sf"/>
</dbReference>
<dbReference type="SUPFAM" id="SSF81995">
    <property type="entry name" value="beta-sandwich domain of Sec23/24"/>
    <property type="match status" value="1"/>
</dbReference>
<dbReference type="EMBL" id="CAACVS010000307">
    <property type="protein sequence ID" value="VEU40791.1"/>
    <property type="molecule type" value="Genomic_DNA"/>
</dbReference>
<feature type="region of interest" description="Disordered" evidence="1">
    <location>
        <begin position="329"/>
        <end position="359"/>
    </location>
</feature>
<dbReference type="GO" id="GO:0006886">
    <property type="term" value="P:intracellular protein transport"/>
    <property type="evidence" value="ECO:0007669"/>
    <property type="project" value="InterPro"/>
</dbReference>
<feature type="region of interest" description="Disordered" evidence="1">
    <location>
        <begin position="155"/>
        <end position="177"/>
    </location>
</feature>
<feature type="compositionally biased region" description="Polar residues" evidence="1">
    <location>
        <begin position="167"/>
        <end position="177"/>
    </location>
</feature>
<keyword evidence="4" id="KW-1185">Reference proteome</keyword>
<sequence>MTSLFGYSAPSAHEEKMEEESNGDGSHPASRGSGKDKATFTSSKCPSGAGLENSCELPFGFMWSPMAAYNDPRNLKGGDEMAVVKCDGNSLPPVLCVSCLAYMNPYAEMDKKSGIWSCPLCGHENVVPTDELYPGSDIMTAMSSSCIEYRQAISKTNADDDEPEKQIGSNGKNSTYNGLQEKEEDYCTYILLVDENLSPKDGQAIAPAVEAIFKEQIANAEDGDAHPKARIGLVVFGKSVSIYQLGFSGLASADVYMPNESDADNTVFDAAVEKRSYLAEIQTGGEFTSLRNSLSSIFGVSVDEEADESASDSIGISSRMAMLSQRKASRLRKKESGADGVSNVTARSPWMKRSEESLSEKPKRCTAEALQCALELADASISNPSRTSRVILFTNGCPNSGTVNVVDPDVASEKLRKRNGKRATHTIVDTDRLQKALEYFDDLGNIAISAGIGIDVFCSGVTELALPAYQAMVEPSDGYCLPLVSLDTPQLKKNLKFVIESTYVARSEDSVSTDDVNFLDGPECILDIRTDSFLTPTQMCGSGEIIPSNTSVMAENERTAFEKGLKLAAEKGFKIKNLPSEKAHEISMTRVQMGRVDPLSTVFVLMEVDDTFNHEDEYAFFQFVARYVSPMGDAEITRVLSFKILVAEDINDFLRSLNDEIMSVALAKIAVYRSLHGREETDDTRDMTVAGDVDLQEKLAYAAQLDIDATVQRISGAFRLLDLEKNTRMRSVSKKPISRSETSSLDIAFPPQLKETLNRLYHLRRGPLISPGPMRAMDDRAEQRRLFLRFPVKDCLIMMRPELWSTGSMTISSGWDTMLEFPPETLALWDDSIVAADFHDSMFIWTGANCTAQRYDGIRDKFKAHLLKISENRFPMPELHELSDGDSMGRRFTARLAPSHADPIDNQIVNFPALSELKPDALEQLRSKFKFYDSDSDASFRTWFWSVASASNNSKKAGMSLCE</sequence>
<name>A0A448ZFN0_9STRA</name>
<dbReference type="SUPFAM" id="SSF82919">
    <property type="entry name" value="Zn-finger domain of Sec23/24"/>
    <property type="match status" value="1"/>
</dbReference>
<feature type="domain" description="Zinc finger Sec23/Sec24-type" evidence="2">
    <location>
        <begin position="93"/>
        <end position="129"/>
    </location>
</feature>
<dbReference type="InterPro" id="IPR036465">
    <property type="entry name" value="vWFA_dom_sf"/>
</dbReference>
<dbReference type="InterPro" id="IPR037364">
    <property type="entry name" value="Sec23"/>
</dbReference>
<evidence type="ECO:0000256" key="1">
    <source>
        <dbReference type="SAM" id="MobiDB-lite"/>
    </source>
</evidence>
<accession>A0A448ZFN0</accession>
<dbReference type="PANTHER" id="PTHR11141:SF6">
    <property type="entry name" value="PROTEIN TRANSPORT PROTEIN SEC23 A"/>
    <property type="match status" value="1"/>
</dbReference>
<dbReference type="OrthoDB" id="3979788at2759"/>
<reference evidence="3 4" key="1">
    <citation type="submission" date="2019-01" db="EMBL/GenBank/DDBJ databases">
        <authorList>
            <person name="Ferrante I. M."/>
        </authorList>
    </citation>
    <scope>NUCLEOTIDE SEQUENCE [LARGE SCALE GENOMIC DNA]</scope>
    <source>
        <strain evidence="3 4">B856</strain>
    </source>
</reference>
<dbReference type="Proteomes" id="UP000291116">
    <property type="component" value="Unassembled WGS sequence"/>
</dbReference>
<organism evidence="3 4">
    <name type="scientific">Pseudo-nitzschia multistriata</name>
    <dbReference type="NCBI Taxonomy" id="183589"/>
    <lineage>
        <taxon>Eukaryota</taxon>
        <taxon>Sar</taxon>
        <taxon>Stramenopiles</taxon>
        <taxon>Ochrophyta</taxon>
        <taxon>Bacillariophyta</taxon>
        <taxon>Bacillariophyceae</taxon>
        <taxon>Bacillariophycidae</taxon>
        <taxon>Bacillariales</taxon>
        <taxon>Bacillariaceae</taxon>
        <taxon>Pseudo-nitzschia</taxon>
    </lineage>
</organism>
<feature type="region of interest" description="Disordered" evidence="1">
    <location>
        <begin position="1"/>
        <end position="48"/>
    </location>
</feature>
<gene>
    <name evidence="3" type="ORF">PSNMU_V1.4_AUG-EV-PASAV3_0076880</name>
</gene>
<dbReference type="SUPFAM" id="SSF82754">
    <property type="entry name" value="C-terminal, gelsolin-like domain of Sec23/24"/>
    <property type="match status" value="1"/>
</dbReference>
<dbReference type="AlphaFoldDB" id="A0A448ZFN0"/>
<dbReference type="InterPro" id="IPR036180">
    <property type="entry name" value="Gelsolin-like_dom_sf"/>
</dbReference>
<dbReference type="Gene3D" id="2.30.30.380">
    <property type="entry name" value="Zn-finger domain of Sec23/24"/>
    <property type="match status" value="1"/>
</dbReference>
<dbReference type="GO" id="GO:0008270">
    <property type="term" value="F:zinc ion binding"/>
    <property type="evidence" value="ECO:0007669"/>
    <property type="project" value="InterPro"/>
</dbReference>
<dbReference type="PANTHER" id="PTHR11141">
    <property type="entry name" value="PROTEIN TRANSPORT PROTEIN SEC23"/>
    <property type="match status" value="1"/>
</dbReference>
<dbReference type="GO" id="GO:0005096">
    <property type="term" value="F:GTPase activator activity"/>
    <property type="evidence" value="ECO:0007669"/>
    <property type="project" value="TreeGrafter"/>
</dbReference>
<evidence type="ECO:0000313" key="3">
    <source>
        <dbReference type="EMBL" id="VEU40791.1"/>
    </source>
</evidence>
<dbReference type="SUPFAM" id="SSF53300">
    <property type="entry name" value="vWA-like"/>
    <property type="match status" value="1"/>
</dbReference>